<dbReference type="Proteomes" id="UP000265618">
    <property type="component" value="Unassembled WGS sequence"/>
</dbReference>
<feature type="transmembrane region" description="Helical" evidence="2">
    <location>
        <begin position="18"/>
        <end position="35"/>
    </location>
</feature>
<name>A0A9K3D7L5_9EUKA</name>
<organism evidence="3 4">
    <name type="scientific">Kipferlia bialata</name>
    <dbReference type="NCBI Taxonomy" id="797122"/>
    <lineage>
        <taxon>Eukaryota</taxon>
        <taxon>Metamonada</taxon>
        <taxon>Carpediemonas-like organisms</taxon>
        <taxon>Kipferlia</taxon>
    </lineage>
</organism>
<sequence>TQVLLPPESARQWMSRRTLLMCVSILTAVCSVLLYRHSLPAPPPLYSLAYVDTETGAQMALDACLSATAPYPLTHVAQGVLSIGMGGVSITGVEPVSDTESAEGQDPVSPTLWADSLSSKGCHPLMRLMLEEGVPDSALEALSEYAGYEGGYAPSTTPEAEADAPFPPMVTSILDAVYHTVSDRHLHGMVLDLPFGVSDIRNKACAALVGLVRGVLGYVAEERGVDAPLSLFVAVPPARHSGSVFTWEVVQWMWEGMDTPGVQTHLVSMALQHAPSLGSIAPLEWCANSVEGYGSRYRVGLGIALCGYQANEVKGCREVERGRLLEEVERARETTPDQAREGRETLQQERHSQSQTRLQMCRRKGGRGVCDTISYLTDTEVQQRVEYAARHGRGVFFGGWEGQ</sequence>
<feature type="region of interest" description="Disordered" evidence="1">
    <location>
        <begin position="330"/>
        <end position="358"/>
    </location>
</feature>
<evidence type="ECO:0000256" key="1">
    <source>
        <dbReference type="SAM" id="MobiDB-lite"/>
    </source>
</evidence>
<feature type="compositionally biased region" description="Basic and acidic residues" evidence="1">
    <location>
        <begin position="330"/>
        <end position="352"/>
    </location>
</feature>
<dbReference type="EMBL" id="BDIP01005341">
    <property type="protein sequence ID" value="GIQ89707.1"/>
    <property type="molecule type" value="Genomic_DNA"/>
</dbReference>
<keyword evidence="4" id="KW-1185">Reference proteome</keyword>
<evidence type="ECO:0000256" key="2">
    <source>
        <dbReference type="SAM" id="Phobius"/>
    </source>
</evidence>
<evidence type="ECO:0000313" key="3">
    <source>
        <dbReference type="EMBL" id="GIQ89707.1"/>
    </source>
</evidence>
<keyword evidence="2" id="KW-0812">Transmembrane</keyword>
<reference evidence="3 4" key="1">
    <citation type="journal article" date="2018" name="PLoS ONE">
        <title>The draft genome of Kipferlia bialata reveals reductive genome evolution in fornicate parasites.</title>
        <authorList>
            <person name="Tanifuji G."/>
            <person name="Takabayashi S."/>
            <person name="Kume K."/>
            <person name="Takagi M."/>
            <person name="Nakayama T."/>
            <person name="Kamikawa R."/>
            <person name="Inagaki Y."/>
            <person name="Hashimoto T."/>
        </authorList>
    </citation>
    <scope>NUCLEOTIDE SEQUENCE [LARGE SCALE GENOMIC DNA]</scope>
    <source>
        <strain evidence="3">NY0173</strain>
    </source>
</reference>
<feature type="non-terminal residue" evidence="3">
    <location>
        <position position="1"/>
    </location>
</feature>
<keyword evidence="2" id="KW-1133">Transmembrane helix</keyword>
<gene>
    <name evidence="3" type="ORF">KIPB_012252</name>
</gene>
<dbReference type="AlphaFoldDB" id="A0A9K3D7L5"/>
<accession>A0A9K3D7L5</accession>
<protein>
    <submittedName>
        <fullName evidence="3">Uncharacterized protein</fullName>
    </submittedName>
</protein>
<proteinExistence type="predicted"/>
<evidence type="ECO:0000313" key="4">
    <source>
        <dbReference type="Proteomes" id="UP000265618"/>
    </source>
</evidence>
<keyword evidence="2" id="KW-0472">Membrane</keyword>
<comment type="caution">
    <text evidence="3">The sequence shown here is derived from an EMBL/GenBank/DDBJ whole genome shotgun (WGS) entry which is preliminary data.</text>
</comment>